<proteinExistence type="predicted"/>
<dbReference type="Proteomes" id="UP000678228">
    <property type="component" value="Unassembled WGS sequence"/>
</dbReference>
<dbReference type="AlphaFoldDB" id="A0A940WZN6"/>
<comment type="caution">
    <text evidence="1">The sequence shown here is derived from an EMBL/GenBank/DDBJ whole genome shotgun (WGS) entry which is preliminary data.</text>
</comment>
<sequence length="113" mass="13314">MEQHRETFNDGFLEYGRNVTRRTEKGKRAGKEFIPEGKLAFRLMNARDSDYMFAGSMGSSLDLKIKTRFPPSFLNISKSDMLCVIDNNEFEVIKVDHDREKRYLYFYLQKVGE</sequence>
<name>A0A940WZN6_9BACI</name>
<keyword evidence="2" id="KW-1185">Reference proteome</keyword>
<gene>
    <name evidence="1" type="ORF">J7W16_08270</name>
</gene>
<reference evidence="1" key="1">
    <citation type="submission" date="2021-03" db="EMBL/GenBank/DDBJ databases">
        <title>Bacillus suaedae sp. nov., isolated from Suaeda aralocaspica.</title>
        <authorList>
            <person name="Lei R.F.R."/>
        </authorList>
    </citation>
    <scope>NUCLEOTIDE SEQUENCE</scope>
    <source>
        <strain evidence="1">YZJH907-2</strain>
    </source>
</reference>
<dbReference type="EMBL" id="JAGKSQ010000003">
    <property type="protein sequence ID" value="MBP3951129.1"/>
    <property type="molecule type" value="Genomic_DNA"/>
</dbReference>
<accession>A0A940WZN6</accession>
<evidence type="ECO:0000313" key="1">
    <source>
        <dbReference type="EMBL" id="MBP3951129.1"/>
    </source>
</evidence>
<dbReference type="RefSeq" id="WP_210596830.1">
    <property type="nucleotide sequence ID" value="NZ_JAGKSQ010000003.1"/>
</dbReference>
<protein>
    <submittedName>
        <fullName evidence="1">Head-tail adaptor protein</fullName>
    </submittedName>
</protein>
<evidence type="ECO:0000313" key="2">
    <source>
        <dbReference type="Proteomes" id="UP000678228"/>
    </source>
</evidence>
<organism evidence="1 2">
    <name type="scientific">Halalkalibacter suaedae</name>
    <dbReference type="NCBI Taxonomy" id="2822140"/>
    <lineage>
        <taxon>Bacteria</taxon>
        <taxon>Bacillati</taxon>
        <taxon>Bacillota</taxon>
        <taxon>Bacilli</taxon>
        <taxon>Bacillales</taxon>
        <taxon>Bacillaceae</taxon>
        <taxon>Halalkalibacter</taxon>
    </lineage>
</organism>